<keyword evidence="3" id="KW-1185">Reference proteome</keyword>
<dbReference type="Proteomes" id="UP001189122">
    <property type="component" value="Unassembled WGS sequence"/>
</dbReference>
<dbReference type="AlphaFoldDB" id="A0A7I8ILD9"/>
<reference evidence="2 3" key="1">
    <citation type="submission" date="2019-12" db="EMBL/GenBank/DDBJ databases">
        <authorList>
            <person name="Scholz U."/>
            <person name="Mascher M."/>
            <person name="Fiebig A."/>
        </authorList>
    </citation>
    <scope>NUCLEOTIDE SEQUENCE</scope>
</reference>
<proteinExistence type="predicted"/>
<feature type="region of interest" description="Disordered" evidence="1">
    <location>
        <begin position="80"/>
        <end position="102"/>
    </location>
</feature>
<name>A0A7I8ILD9_SPIIN</name>
<sequence>MPLRVGKCVIIDDHLVDFHEDPLPTQGPPPPPPPPLPPTRSEMSHFLDAICDLSTHVANMDTHLTSSIEAVHECTHQLEFPKNHDRCPPAPYDPYDWHNGHD</sequence>
<feature type="compositionally biased region" description="Pro residues" evidence="1">
    <location>
        <begin position="25"/>
        <end position="38"/>
    </location>
</feature>
<protein>
    <submittedName>
        <fullName evidence="2">Uncharacterized protein</fullName>
    </submittedName>
</protein>
<dbReference type="EMBL" id="CACRZD030000004">
    <property type="protein sequence ID" value="CAA6658337.1"/>
    <property type="molecule type" value="Genomic_DNA"/>
</dbReference>
<evidence type="ECO:0000313" key="2">
    <source>
        <dbReference type="EMBL" id="CAA2618617.1"/>
    </source>
</evidence>
<organism evidence="2">
    <name type="scientific">Spirodela intermedia</name>
    <name type="common">Intermediate duckweed</name>
    <dbReference type="NCBI Taxonomy" id="51605"/>
    <lineage>
        <taxon>Eukaryota</taxon>
        <taxon>Viridiplantae</taxon>
        <taxon>Streptophyta</taxon>
        <taxon>Embryophyta</taxon>
        <taxon>Tracheophyta</taxon>
        <taxon>Spermatophyta</taxon>
        <taxon>Magnoliopsida</taxon>
        <taxon>Liliopsida</taxon>
        <taxon>Araceae</taxon>
        <taxon>Lemnoideae</taxon>
        <taxon>Spirodela</taxon>
    </lineage>
</organism>
<feature type="region of interest" description="Disordered" evidence="1">
    <location>
        <begin position="18"/>
        <end position="42"/>
    </location>
</feature>
<gene>
    <name evidence="2" type="ORF">SI7747_04004784</name>
</gene>
<evidence type="ECO:0000256" key="1">
    <source>
        <dbReference type="SAM" id="MobiDB-lite"/>
    </source>
</evidence>
<evidence type="ECO:0000313" key="3">
    <source>
        <dbReference type="Proteomes" id="UP001189122"/>
    </source>
</evidence>
<dbReference type="EMBL" id="LR743591">
    <property type="protein sequence ID" value="CAA2618617.1"/>
    <property type="molecule type" value="Genomic_DNA"/>
</dbReference>
<accession>A0A7I8ILD9</accession>